<feature type="domain" description="ABC transporter" evidence="9">
    <location>
        <begin position="8"/>
        <end position="250"/>
    </location>
</feature>
<dbReference type="InterPro" id="IPR017871">
    <property type="entry name" value="ABC_transporter-like_CS"/>
</dbReference>
<keyword evidence="7 8" id="KW-0472">Membrane</keyword>
<dbReference type="InterPro" id="IPR003439">
    <property type="entry name" value="ABC_transporter-like_ATP-bd"/>
</dbReference>
<dbReference type="EC" id="7.-.-.-" evidence="8"/>
<keyword evidence="11" id="KW-1185">Reference proteome</keyword>
<comment type="function">
    <text evidence="8">ATP-binding (A) component of a common energy-coupling factor (ECF) ABC-transporter complex.</text>
</comment>
<dbReference type="EMBL" id="JAUMVS010000343">
    <property type="protein sequence ID" value="MDO4842861.1"/>
    <property type="molecule type" value="Genomic_DNA"/>
</dbReference>
<evidence type="ECO:0000256" key="6">
    <source>
        <dbReference type="ARBA" id="ARBA00022967"/>
    </source>
</evidence>
<evidence type="ECO:0000256" key="4">
    <source>
        <dbReference type="ARBA" id="ARBA00022741"/>
    </source>
</evidence>
<dbReference type="NCBIfam" id="NF010158">
    <property type="entry name" value="PRK13637.1"/>
    <property type="match status" value="1"/>
</dbReference>
<dbReference type="NCBIfam" id="TIGR04521">
    <property type="entry name" value="ECF_ATPase_2"/>
    <property type="match status" value="1"/>
</dbReference>
<dbReference type="GO" id="GO:0016887">
    <property type="term" value="F:ATP hydrolysis activity"/>
    <property type="evidence" value="ECO:0007669"/>
    <property type="project" value="InterPro"/>
</dbReference>
<keyword evidence="4 8" id="KW-0547">Nucleotide-binding</keyword>
<dbReference type="SUPFAM" id="SSF52540">
    <property type="entry name" value="P-loop containing nucleoside triphosphate hydrolases"/>
    <property type="match status" value="1"/>
</dbReference>
<dbReference type="InterPro" id="IPR030946">
    <property type="entry name" value="EcfA2"/>
</dbReference>
<comment type="subunit">
    <text evidence="8">Forms a stable energy-coupling factor (ECF) transporter complex composed of 2 membrane-embedded substrate-binding proteins (S component), 2 ATP-binding proteins (A component) and 2 transmembrane proteins (T component).</text>
</comment>
<organism evidence="10 11">
    <name type="scientific">Phoenicibacter congonensis</name>
    <dbReference type="NCBI Taxonomy" id="1944646"/>
    <lineage>
        <taxon>Bacteria</taxon>
        <taxon>Bacillati</taxon>
        <taxon>Actinomycetota</taxon>
        <taxon>Coriobacteriia</taxon>
        <taxon>Eggerthellales</taxon>
        <taxon>Eggerthellaceae</taxon>
        <taxon>Phoenicibacter</taxon>
    </lineage>
</organism>
<dbReference type="AlphaFoldDB" id="A0AA43UAR4"/>
<dbReference type="InterPro" id="IPR027417">
    <property type="entry name" value="P-loop_NTPase"/>
</dbReference>
<dbReference type="InterPro" id="IPR015856">
    <property type="entry name" value="ABC_transpr_CbiO/EcfA_su"/>
</dbReference>
<keyword evidence="6" id="KW-1278">Translocase</keyword>
<evidence type="ECO:0000313" key="10">
    <source>
        <dbReference type="EMBL" id="MDO4842861.1"/>
    </source>
</evidence>
<evidence type="ECO:0000256" key="7">
    <source>
        <dbReference type="ARBA" id="ARBA00023136"/>
    </source>
</evidence>
<dbReference type="PANTHER" id="PTHR43553">
    <property type="entry name" value="HEAVY METAL TRANSPORTER"/>
    <property type="match status" value="1"/>
</dbReference>
<evidence type="ECO:0000256" key="5">
    <source>
        <dbReference type="ARBA" id="ARBA00022840"/>
    </source>
</evidence>
<dbReference type="InterPro" id="IPR003593">
    <property type="entry name" value="AAA+_ATPase"/>
</dbReference>
<keyword evidence="3 8" id="KW-1003">Cell membrane</keyword>
<evidence type="ECO:0000256" key="1">
    <source>
        <dbReference type="ARBA" id="ARBA00004202"/>
    </source>
</evidence>
<evidence type="ECO:0000256" key="2">
    <source>
        <dbReference type="ARBA" id="ARBA00022448"/>
    </source>
</evidence>
<comment type="caution">
    <text evidence="10">The sequence shown here is derived from an EMBL/GenBank/DDBJ whole genome shotgun (WGS) entry which is preliminary data.</text>
</comment>
<comment type="similarity">
    <text evidence="8">Belongs to the ABC transporter superfamily. Energy-coupling factor EcfA family.</text>
</comment>
<dbReference type="Proteomes" id="UP001168575">
    <property type="component" value="Unassembled WGS sequence"/>
</dbReference>
<evidence type="ECO:0000313" key="11">
    <source>
        <dbReference type="Proteomes" id="UP001168575"/>
    </source>
</evidence>
<reference evidence="10" key="1">
    <citation type="submission" date="2023-07" db="EMBL/GenBank/DDBJ databases">
        <title>Between Cages and Wild: Unraveling the Impact of Captivity on Animal Microbiomes and Antimicrobial Resistance.</title>
        <authorList>
            <person name="Schmartz G.P."/>
            <person name="Rehner J."/>
            <person name="Schuff M.J."/>
            <person name="Becker S.L."/>
            <person name="Kravczyk M."/>
            <person name="Gurevich A."/>
            <person name="Francke R."/>
            <person name="Mueller R."/>
            <person name="Keller V."/>
            <person name="Keller A."/>
        </authorList>
    </citation>
    <scope>NUCLEOTIDE SEQUENCE</scope>
    <source>
        <strain evidence="10">S12M_St_49</strain>
    </source>
</reference>
<proteinExistence type="inferred from homology"/>
<dbReference type="GO" id="GO:0042626">
    <property type="term" value="F:ATPase-coupled transmembrane transporter activity"/>
    <property type="evidence" value="ECO:0007669"/>
    <property type="project" value="TreeGrafter"/>
</dbReference>
<evidence type="ECO:0000256" key="3">
    <source>
        <dbReference type="ARBA" id="ARBA00022475"/>
    </source>
</evidence>
<gene>
    <name evidence="10" type="ORF">Q3982_09320</name>
</gene>
<sequence length="290" mass="32320">MMEDKMSIRIENLTHIYNKGLSYETVALDHVSLTIEDGEFVGIIGHTGSGKSTLIQHMNGILKPDSGSVVVNGVDITEKGVKLADIRKKVGLVFQYPEYQLFEDTVAKDIAFGPGNLGLAPEEVDFRVREAMEMVALDYEIFAERSPFELSGGQKRRVAIAGVIAMKPEVLILDEPTAGLDPRAHGDIIGMLQRLHQRSECNILLVSHNMEDMAKIADRIIVMDKGRVFAQGTPREIYGNSEELLQIGLEIPQAMKFVSLLETRGLTVKRDIMTMEEAVEEAERLLRNRL</sequence>
<dbReference type="GO" id="GO:0005524">
    <property type="term" value="F:ATP binding"/>
    <property type="evidence" value="ECO:0007669"/>
    <property type="project" value="UniProtKB-UniRule"/>
</dbReference>
<dbReference type="CDD" id="cd03225">
    <property type="entry name" value="ABC_cobalt_CbiO_domain1"/>
    <property type="match status" value="1"/>
</dbReference>
<dbReference type="Pfam" id="PF00005">
    <property type="entry name" value="ABC_tran"/>
    <property type="match status" value="1"/>
</dbReference>
<dbReference type="InterPro" id="IPR050095">
    <property type="entry name" value="ECF_ABC_transporter_ATP-bd"/>
</dbReference>
<keyword evidence="2 8" id="KW-0813">Transport</keyword>
<keyword evidence="10" id="KW-0378">Hydrolase</keyword>
<name>A0AA43UAR4_9ACTN</name>
<keyword evidence="5 8" id="KW-0067">ATP-binding</keyword>
<dbReference type="PANTHER" id="PTHR43553:SF27">
    <property type="entry name" value="ENERGY-COUPLING FACTOR TRANSPORTER ATP-BINDING PROTEIN ECFA2"/>
    <property type="match status" value="1"/>
</dbReference>
<dbReference type="PROSITE" id="PS00211">
    <property type="entry name" value="ABC_TRANSPORTER_1"/>
    <property type="match status" value="1"/>
</dbReference>
<evidence type="ECO:0000259" key="9">
    <source>
        <dbReference type="PROSITE" id="PS50893"/>
    </source>
</evidence>
<evidence type="ECO:0000256" key="8">
    <source>
        <dbReference type="RuleBase" id="RU365104"/>
    </source>
</evidence>
<dbReference type="GO" id="GO:0043190">
    <property type="term" value="C:ATP-binding cassette (ABC) transporter complex"/>
    <property type="evidence" value="ECO:0007669"/>
    <property type="project" value="TreeGrafter"/>
</dbReference>
<dbReference type="PROSITE" id="PS50893">
    <property type="entry name" value="ABC_TRANSPORTER_2"/>
    <property type="match status" value="1"/>
</dbReference>
<dbReference type="Gene3D" id="3.40.50.300">
    <property type="entry name" value="P-loop containing nucleotide triphosphate hydrolases"/>
    <property type="match status" value="1"/>
</dbReference>
<accession>A0AA43UAR4</accession>
<dbReference type="SMART" id="SM00382">
    <property type="entry name" value="AAA"/>
    <property type="match status" value="1"/>
</dbReference>
<dbReference type="FunFam" id="3.40.50.300:FF:000224">
    <property type="entry name" value="Energy-coupling factor transporter ATP-binding protein EcfA"/>
    <property type="match status" value="1"/>
</dbReference>
<comment type="subcellular location">
    <subcellularLocation>
        <location evidence="1 8">Cell membrane</location>
        <topology evidence="1 8">Peripheral membrane protein</topology>
    </subcellularLocation>
</comment>
<protein>
    <recommendedName>
        <fullName evidence="8">Energy-coupling factor transporter ATP-binding protein EcfA2</fullName>
        <ecNumber evidence="8">7.-.-.-</ecNumber>
    </recommendedName>
</protein>